<dbReference type="Proteomes" id="UP001161139">
    <property type="component" value="Unassembled WGS sequence"/>
</dbReference>
<keyword evidence="1" id="KW-0479">Metal-binding</keyword>
<gene>
    <name evidence="4" type="ORF">N5D09_11535</name>
</gene>
<accession>A0ABD4Y152</accession>
<evidence type="ECO:0000256" key="2">
    <source>
        <dbReference type="ARBA" id="ARBA00023004"/>
    </source>
</evidence>
<evidence type="ECO:0000256" key="1">
    <source>
        <dbReference type="ARBA" id="ARBA00022723"/>
    </source>
</evidence>
<comment type="caution">
    <text evidence="4">The sequence shown here is derived from an EMBL/GenBank/DDBJ whole genome shotgun (WGS) entry which is preliminary data.</text>
</comment>
<evidence type="ECO:0000313" key="4">
    <source>
        <dbReference type="EMBL" id="MDH0688721.1"/>
    </source>
</evidence>
<organism evidence="4 5">
    <name type="scientific">Stutzerimonas stutzeri</name>
    <name type="common">Pseudomonas stutzeri</name>
    <dbReference type="NCBI Taxonomy" id="316"/>
    <lineage>
        <taxon>Bacteria</taxon>
        <taxon>Pseudomonadati</taxon>
        <taxon>Pseudomonadota</taxon>
        <taxon>Gammaproteobacteria</taxon>
        <taxon>Pseudomonadales</taxon>
        <taxon>Pseudomonadaceae</taxon>
        <taxon>Stutzerimonas</taxon>
    </lineage>
</organism>
<dbReference type="Pfam" id="PF06155">
    <property type="entry name" value="GBBH-like_N"/>
    <property type="match status" value="1"/>
</dbReference>
<name>A0ABD4Y152_STUST</name>
<dbReference type="GO" id="GO:0046872">
    <property type="term" value="F:metal ion binding"/>
    <property type="evidence" value="ECO:0007669"/>
    <property type="project" value="UniProtKB-KW"/>
</dbReference>
<evidence type="ECO:0000259" key="3">
    <source>
        <dbReference type="Pfam" id="PF06155"/>
    </source>
</evidence>
<dbReference type="EMBL" id="JAOCDG010000017">
    <property type="protein sequence ID" value="MDH0688721.1"/>
    <property type="molecule type" value="Genomic_DNA"/>
</dbReference>
<keyword evidence="2" id="KW-0408">Iron</keyword>
<dbReference type="PANTHER" id="PTHR35303:SF8">
    <property type="entry name" value="GAMMA-BUTYROBETAINE HYDROXYLASE-LIKE N-TERMINAL DOMAIN-CONTAINING PROTEIN"/>
    <property type="match status" value="1"/>
</dbReference>
<dbReference type="InterPro" id="IPR038492">
    <property type="entry name" value="GBBH-like_N_sf"/>
</dbReference>
<dbReference type="Gene3D" id="3.30.2020.30">
    <property type="match status" value="1"/>
</dbReference>
<dbReference type="RefSeq" id="WP_279649289.1">
    <property type="nucleotide sequence ID" value="NZ_JAOCDG010000017.1"/>
</dbReference>
<proteinExistence type="predicted"/>
<dbReference type="PANTHER" id="PTHR35303">
    <property type="entry name" value="OS02G0197800 PROTEIN"/>
    <property type="match status" value="1"/>
</dbReference>
<dbReference type="InterPro" id="IPR010376">
    <property type="entry name" value="GBBH-like_N"/>
</dbReference>
<reference evidence="4" key="1">
    <citation type="submission" date="2022-09" db="EMBL/GenBank/DDBJ databases">
        <title>Intensive care unit water sources are persistently colonized with multi-drug resistant bacteria and are the site of extensive horizontal gene transfer of antibiotic resistance genes.</title>
        <authorList>
            <person name="Diorio-Toth L."/>
        </authorList>
    </citation>
    <scope>NUCLEOTIDE SEQUENCE</scope>
    <source>
        <strain evidence="4">GD03864</strain>
    </source>
</reference>
<feature type="domain" description="Gamma-butyrobetaine hydroxylase-like N-terminal" evidence="3">
    <location>
        <begin position="28"/>
        <end position="111"/>
    </location>
</feature>
<evidence type="ECO:0000313" key="5">
    <source>
        <dbReference type="Proteomes" id="UP001161139"/>
    </source>
</evidence>
<protein>
    <submittedName>
        <fullName evidence="4">DUF971 domain-containing protein</fullName>
    </submittedName>
</protein>
<dbReference type="AlphaFoldDB" id="A0ABD4Y152"/>
<sequence>MNAFTASNHDATTHIAQSQRLIDPPLEIRLRKAQRVLELTWPDGAQSRISCLTLRRACACSNCQRLQQTGALTLIDAEVGVNRLELSGISGLQLYFSDGHFRGLYPWAYLRDLGALSAPGDSRGDPA</sequence>